<dbReference type="PANTHER" id="PTHR10443:SF12">
    <property type="entry name" value="DIPEPTIDASE"/>
    <property type="match status" value="1"/>
</dbReference>
<dbReference type="CDD" id="cd01745">
    <property type="entry name" value="GATase1_2"/>
    <property type="match status" value="1"/>
</dbReference>
<sequence length="587" mass="64621">MTVQDLQQRVDQYVPARGERRMPVIGISANRKEGLSCIAETYVRAVLDAGGAPVLIPVITDIQALSNIVDGLDGLVMSGGGDINPLFVNEEPIPRLQDVDPYRDEYDLLLLRLTANRQIPIMGICRGHQIMNVAFGGSIYQDIYAQNYGSLLKHSQSIPREYPSHSVTLAPGINRLRAIFGDAERIYVNSFHHQAVRTVAPGFRPTATAPDGLNEAMEDPEKTIFSVQWHPEAMAAHGDTRMKALFAYHVENARRFAQAKAIHQRIITIDSHTDTPMIFPGTFNIGKKEGGKVNLPFMEEGHIDAAFMVAYIPQGKRDEQGLAAATAYAIERLNEVKRQQTLHPDWMVIATTPAEIRAAKQAGKKAICLGVENGYALGKQLDRIRMFREMGVSYITLCHNGDNDICDSARGQGEWGGLSPFGREVVREMNRTGVMIDVSHAAESTFYDVLQTSETPIIASHSSARALCDHPRNLTDDQLKALAAQGGVAQICLYKGFINPEAEKASLSDAVRHIQHIVEIAGIDHVGIGSDFDGDGELRGCAATNELINITVRLLEAGYMEADLRKLWGGNLLRVMTEVQAYPTRMK</sequence>
<dbReference type="GO" id="GO:0006508">
    <property type="term" value="P:proteolysis"/>
    <property type="evidence" value="ECO:0007669"/>
    <property type="project" value="InterPro"/>
</dbReference>
<dbReference type="Gene3D" id="3.40.50.880">
    <property type="match status" value="1"/>
</dbReference>
<evidence type="ECO:0000313" key="2">
    <source>
        <dbReference type="Proteomes" id="UP000823847"/>
    </source>
</evidence>
<dbReference type="SUPFAM" id="SSF51556">
    <property type="entry name" value="Metallo-dependent hydrolases"/>
    <property type="match status" value="1"/>
</dbReference>
<dbReference type="InterPro" id="IPR032466">
    <property type="entry name" value="Metal_Hydrolase"/>
</dbReference>
<keyword evidence="1" id="KW-0378">Hydrolase</keyword>
<gene>
    <name evidence="1" type="ORF">H9848_05330</name>
</gene>
<name>A0A9D1XQY8_9BACT</name>
<dbReference type="Proteomes" id="UP000823847">
    <property type="component" value="Unassembled WGS sequence"/>
</dbReference>
<dbReference type="InterPro" id="IPR029062">
    <property type="entry name" value="Class_I_gatase-like"/>
</dbReference>
<reference evidence="1" key="1">
    <citation type="journal article" date="2021" name="PeerJ">
        <title>Extensive microbial diversity within the chicken gut microbiome revealed by metagenomics and culture.</title>
        <authorList>
            <person name="Gilroy R."/>
            <person name="Ravi A."/>
            <person name="Getino M."/>
            <person name="Pursley I."/>
            <person name="Horton D.L."/>
            <person name="Alikhan N.F."/>
            <person name="Baker D."/>
            <person name="Gharbi K."/>
            <person name="Hall N."/>
            <person name="Watson M."/>
            <person name="Adriaenssens E.M."/>
            <person name="Foster-Nyarko E."/>
            <person name="Jarju S."/>
            <person name="Secka A."/>
            <person name="Antonio M."/>
            <person name="Oren A."/>
            <person name="Chaudhuri R.R."/>
            <person name="La Ragione R."/>
            <person name="Hildebrand F."/>
            <person name="Pallen M.J."/>
        </authorList>
    </citation>
    <scope>NUCLEOTIDE SEQUENCE</scope>
    <source>
        <strain evidence="1">ChiHecec2B26-12326</strain>
    </source>
</reference>
<dbReference type="AlphaFoldDB" id="A0A9D1XQY8"/>
<reference evidence="1" key="2">
    <citation type="submission" date="2021-04" db="EMBL/GenBank/DDBJ databases">
        <authorList>
            <person name="Gilroy R."/>
        </authorList>
    </citation>
    <scope>NUCLEOTIDE SEQUENCE</scope>
    <source>
        <strain evidence="1">ChiHecec2B26-12326</strain>
    </source>
</reference>
<accession>A0A9D1XQY8</accession>
<dbReference type="PANTHER" id="PTHR10443">
    <property type="entry name" value="MICROSOMAL DIPEPTIDASE"/>
    <property type="match status" value="1"/>
</dbReference>
<dbReference type="CDD" id="cd01301">
    <property type="entry name" value="rDP_like"/>
    <property type="match status" value="1"/>
</dbReference>
<dbReference type="GO" id="GO:0070573">
    <property type="term" value="F:metallodipeptidase activity"/>
    <property type="evidence" value="ECO:0007669"/>
    <property type="project" value="InterPro"/>
</dbReference>
<protein>
    <submittedName>
        <fullName evidence="1">Gamma-glutamyl-gamma-aminobutyrate hydrolase family protein</fullName>
    </submittedName>
</protein>
<organism evidence="1 2">
    <name type="scientific">Candidatus Parabacteroides intestinigallinarum</name>
    <dbReference type="NCBI Taxonomy" id="2838722"/>
    <lineage>
        <taxon>Bacteria</taxon>
        <taxon>Pseudomonadati</taxon>
        <taxon>Bacteroidota</taxon>
        <taxon>Bacteroidia</taxon>
        <taxon>Bacteroidales</taxon>
        <taxon>Tannerellaceae</taxon>
        <taxon>Parabacteroides</taxon>
    </lineage>
</organism>
<dbReference type="Pfam" id="PF07722">
    <property type="entry name" value="Peptidase_C26"/>
    <property type="match status" value="1"/>
</dbReference>
<proteinExistence type="predicted"/>
<comment type="caution">
    <text evidence="1">The sequence shown here is derived from an EMBL/GenBank/DDBJ whole genome shotgun (WGS) entry which is preliminary data.</text>
</comment>
<dbReference type="InterPro" id="IPR011697">
    <property type="entry name" value="Peptidase_C26"/>
</dbReference>
<dbReference type="PROSITE" id="PS51365">
    <property type="entry name" value="RENAL_DIPEPTIDASE_2"/>
    <property type="match status" value="1"/>
</dbReference>
<dbReference type="EMBL" id="DXEN01000036">
    <property type="protein sequence ID" value="HIX86013.1"/>
    <property type="molecule type" value="Genomic_DNA"/>
</dbReference>
<dbReference type="PROSITE" id="PS51273">
    <property type="entry name" value="GATASE_TYPE_1"/>
    <property type="match status" value="1"/>
</dbReference>
<dbReference type="InterPro" id="IPR008257">
    <property type="entry name" value="Pept_M19"/>
</dbReference>
<dbReference type="Pfam" id="PF01244">
    <property type="entry name" value="Peptidase_M19"/>
    <property type="match status" value="1"/>
</dbReference>
<dbReference type="Gene3D" id="3.20.20.140">
    <property type="entry name" value="Metal-dependent hydrolases"/>
    <property type="match status" value="1"/>
</dbReference>
<dbReference type="SUPFAM" id="SSF52317">
    <property type="entry name" value="Class I glutamine amidotransferase-like"/>
    <property type="match status" value="1"/>
</dbReference>
<evidence type="ECO:0000313" key="1">
    <source>
        <dbReference type="EMBL" id="HIX86013.1"/>
    </source>
</evidence>